<keyword evidence="3 7" id="KW-0560">Oxidoreductase</keyword>
<feature type="domain" description="Aldehyde dehydrogenase" evidence="8">
    <location>
        <begin position="27"/>
        <end position="492"/>
    </location>
</feature>
<dbReference type="FunFam" id="3.40.309.10:FF:000018">
    <property type="entry name" value="Alpha-aminoadipic semialdehyde dehydrogenase"/>
    <property type="match status" value="1"/>
</dbReference>
<dbReference type="InterPro" id="IPR015590">
    <property type="entry name" value="Aldehyde_DH_dom"/>
</dbReference>
<evidence type="ECO:0000313" key="10">
    <source>
        <dbReference type="Proteomes" id="UP000324973"/>
    </source>
</evidence>
<evidence type="ECO:0000256" key="5">
    <source>
        <dbReference type="ARBA" id="ARBA00024226"/>
    </source>
</evidence>
<evidence type="ECO:0000256" key="2">
    <source>
        <dbReference type="ARBA" id="ARBA00011881"/>
    </source>
</evidence>
<evidence type="ECO:0000256" key="7">
    <source>
        <dbReference type="RuleBase" id="RU003345"/>
    </source>
</evidence>
<dbReference type="AlphaFoldDB" id="A0A5D4XMM9"/>
<dbReference type="Pfam" id="PF00171">
    <property type="entry name" value="Aldedh"/>
    <property type="match status" value="1"/>
</dbReference>
<feature type="active site" evidence="6">
    <location>
        <position position="264"/>
    </location>
</feature>
<dbReference type="InterPro" id="IPR016163">
    <property type="entry name" value="Ald_DH_C"/>
</dbReference>
<comment type="subunit">
    <text evidence="2">Homotetramer.</text>
</comment>
<comment type="caution">
    <text evidence="9">The sequence shown here is derived from an EMBL/GenBank/DDBJ whole genome shotgun (WGS) entry which is preliminary data.</text>
</comment>
<sequence length="511" mass="54635">MTHPVLSALGLGADESGTYLGNGEWSKTTDAGVLEPVNPTTGEVLGRVQASSQADYELIVERAQAAFKVWRTTPAPRRGEAIRLCADALRAHKDALGSLVALEMGKSKPEGDGEVQEMIDIGEFAVGLSRQLYGLTMHSERPGHRMYEQWHPIGLVGIISAFNFPVAVWAWNAFVAGVCGDICIWKPSPKTPLSAIASMKICNEALRKAGFPDIFFLFNDGGTELAQQFVDDRRIALVSFTGSTRVGRQVGERVARRMGRSLLELGGNNAIIVDETADLKLAIPAIVFGAVGTAGQRCTSTRRLFVHESIYDDVLGKLVAAYEQVGSRIGDPTDPANLMGPLNSRDAVDAYLEAVEKAKAAGGTIETGGAALTDRKGYFVLPTIVTGLSNDADIVQHETFAPILYVMKYRELDDAIAMQNAVPQGLSSAIFTTNLKRAEAFLAAWGSDCGIANVNIGTSGAEIGGAFGGEKETGGGRESGSDAWKAYMRRQTNTINYSDALPLAQGIKFDL</sequence>
<organism evidence="9 10">
    <name type="scientific">Luteimonas viscosa</name>
    <dbReference type="NCBI Taxonomy" id="1132694"/>
    <lineage>
        <taxon>Bacteria</taxon>
        <taxon>Pseudomonadati</taxon>
        <taxon>Pseudomonadota</taxon>
        <taxon>Gammaproteobacteria</taxon>
        <taxon>Lysobacterales</taxon>
        <taxon>Lysobacteraceae</taxon>
        <taxon>Luteimonas</taxon>
    </lineage>
</organism>
<evidence type="ECO:0000313" key="9">
    <source>
        <dbReference type="EMBL" id="TYT25071.1"/>
    </source>
</evidence>
<evidence type="ECO:0000259" key="8">
    <source>
        <dbReference type="Pfam" id="PF00171"/>
    </source>
</evidence>
<protein>
    <recommendedName>
        <fullName evidence="5">aldehyde dehydrogenase (NAD(+))</fullName>
        <ecNumber evidence="5">1.2.1.3</ecNumber>
    </recommendedName>
</protein>
<dbReference type="InterPro" id="IPR029510">
    <property type="entry name" value="Ald_DH_CS_GLU"/>
</dbReference>
<dbReference type="RefSeq" id="WP_149101620.1">
    <property type="nucleotide sequence ID" value="NZ_VTFT01000001.1"/>
</dbReference>
<comment type="similarity">
    <text evidence="1 7">Belongs to the aldehyde dehydrogenase family.</text>
</comment>
<dbReference type="GO" id="GO:0004029">
    <property type="term" value="F:aldehyde dehydrogenase (NAD+) activity"/>
    <property type="evidence" value="ECO:0007669"/>
    <property type="project" value="UniProtKB-EC"/>
</dbReference>
<gene>
    <name evidence="9" type="ORF">FZO89_01595</name>
</gene>
<evidence type="ECO:0000256" key="3">
    <source>
        <dbReference type="ARBA" id="ARBA00023002"/>
    </source>
</evidence>
<dbReference type="Proteomes" id="UP000324973">
    <property type="component" value="Unassembled WGS sequence"/>
</dbReference>
<dbReference type="OrthoDB" id="9812625at2"/>
<evidence type="ECO:0000256" key="4">
    <source>
        <dbReference type="ARBA" id="ARBA00023027"/>
    </source>
</evidence>
<evidence type="ECO:0000256" key="1">
    <source>
        <dbReference type="ARBA" id="ARBA00009986"/>
    </source>
</evidence>
<reference evidence="9 10" key="1">
    <citation type="submission" date="2019-08" db="EMBL/GenBank/DDBJ databases">
        <title>Luteimonas viscosus sp. nov., isolated from soil of a sunflower field.</title>
        <authorList>
            <person name="Jianli Z."/>
            <person name="Ying Z."/>
        </authorList>
    </citation>
    <scope>NUCLEOTIDE SEQUENCE [LARGE SCALE GENOMIC DNA]</scope>
    <source>
        <strain evidence="9 10">XBU10</strain>
    </source>
</reference>
<dbReference type="EMBL" id="VTFT01000001">
    <property type="protein sequence ID" value="TYT25071.1"/>
    <property type="molecule type" value="Genomic_DNA"/>
</dbReference>
<dbReference type="PROSITE" id="PS00687">
    <property type="entry name" value="ALDEHYDE_DEHYDR_GLU"/>
    <property type="match status" value="1"/>
</dbReference>
<keyword evidence="4" id="KW-0520">NAD</keyword>
<dbReference type="EC" id="1.2.1.3" evidence="5"/>
<accession>A0A5D4XMM9</accession>
<evidence type="ECO:0000256" key="6">
    <source>
        <dbReference type="PROSITE-ProRule" id="PRU10007"/>
    </source>
</evidence>
<dbReference type="PANTHER" id="PTHR43521:SF1">
    <property type="entry name" value="ALPHA-AMINOADIPIC SEMIALDEHYDE DEHYDROGENASE"/>
    <property type="match status" value="1"/>
</dbReference>
<proteinExistence type="inferred from homology"/>
<dbReference type="Gene3D" id="3.40.605.10">
    <property type="entry name" value="Aldehyde Dehydrogenase, Chain A, domain 1"/>
    <property type="match status" value="1"/>
</dbReference>
<name>A0A5D4XMM9_9GAMM</name>
<keyword evidence="10" id="KW-1185">Reference proteome</keyword>
<dbReference type="CDD" id="cd07130">
    <property type="entry name" value="ALDH_F7_AASADH"/>
    <property type="match status" value="1"/>
</dbReference>
<dbReference type="InterPro" id="IPR016161">
    <property type="entry name" value="Ald_DH/histidinol_DH"/>
</dbReference>
<dbReference type="PANTHER" id="PTHR43521">
    <property type="entry name" value="ALPHA-AMINOADIPIC SEMIALDEHYDE DEHYDROGENASE"/>
    <property type="match status" value="1"/>
</dbReference>
<dbReference type="Gene3D" id="3.40.309.10">
    <property type="entry name" value="Aldehyde Dehydrogenase, Chain A, domain 2"/>
    <property type="match status" value="1"/>
</dbReference>
<dbReference type="InterPro" id="IPR016162">
    <property type="entry name" value="Ald_DH_N"/>
</dbReference>
<dbReference type="SUPFAM" id="SSF53720">
    <property type="entry name" value="ALDH-like"/>
    <property type="match status" value="1"/>
</dbReference>
<dbReference type="InterPro" id="IPR044638">
    <property type="entry name" value="ALDH7A1-like"/>
</dbReference>